<keyword evidence="9" id="KW-1185">Reference proteome</keyword>
<dbReference type="FunFam" id="3.60.15.10:FF:000039">
    <property type="entry name" value="DNA repair metallo-beta-lactamase family protein"/>
    <property type="match status" value="1"/>
</dbReference>
<keyword evidence="8" id="KW-0378">Hydrolase</keyword>
<accession>A0AAX6EHZ9</accession>
<evidence type="ECO:0000256" key="6">
    <source>
        <dbReference type="SAM" id="MobiDB-lite"/>
    </source>
</evidence>
<proteinExistence type="inferred from homology"/>
<evidence type="ECO:0000313" key="9">
    <source>
        <dbReference type="Proteomes" id="UP001140949"/>
    </source>
</evidence>
<evidence type="ECO:0000313" key="8">
    <source>
        <dbReference type="EMBL" id="KAJ6803732.1"/>
    </source>
</evidence>
<keyword evidence="8" id="KW-0540">Nuclease</keyword>
<dbReference type="Pfam" id="PF07522">
    <property type="entry name" value="DRMBL"/>
    <property type="match status" value="1"/>
</dbReference>
<dbReference type="GO" id="GO:0036297">
    <property type="term" value="P:interstrand cross-link repair"/>
    <property type="evidence" value="ECO:0007669"/>
    <property type="project" value="TreeGrafter"/>
</dbReference>
<reference evidence="8" key="1">
    <citation type="journal article" date="2023" name="GigaByte">
        <title>Genome assembly of the bearded iris, Iris pallida Lam.</title>
        <authorList>
            <person name="Bruccoleri R.E."/>
            <person name="Oakeley E.J."/>
            <person name="Faust A.M.E."/>
            <person name="Altorfer M."/>
            <person name="Dessus-Babus S."/>
            <person name="Burckhardt D."/>
            <person name="Oertli M."/>
            <person name="Naumann U."/>
            <person name="Petersen F."/>
            <person name="Wong J."/>
        </authorList>
    </citation>
    <scope>NUCLEOTIDE SEQUENCE</scope>
    <source>
        <strain evidence="8">GSM-AAB239-AS_SAM_17_03QT</strain>
    </source>
</reference>
<dbReference type="GO" id="GO:0005634">
    <property type="term" value="C:nucleus"/>
    <property type="evidence" value="ECO:0007669"/>
    <property type="project" value="UniProtKB-SubCell"/>
</dbReference>
<dbReference type="GO" id="GO:0003684">
    <property type="term" value="F:damaged DNA binding"/>
    <property type="evidence" value="ECO:0007669"/>
    <property type="project" value="TreeGrafter"/>
</dbReference>
<keyword evidence="4" id="KW-0234">DNA repair</keyword>
<comment type="similarity">
    <text evidence="2">Belongs to the DNA repair metallo-beta-lactamase (DRMBL) family.</text>
</comment>
<evidence type="ECO:0000259" key="7">
    <source>
        <dbReference type="Pfam" id="PF07522"/>
    </source>
</evidence>
<feature type="domain" description="DNA repair metallo-beta-lactamase" evidence="7">
    <location>
        <begin position="224"/>
        <end position="334"/>
    </location>
</feature>
<evidence type="ECO:0000256" key="1">
    <source>
        <dbReference type="ARBA" id="ARBA00004123"/>
    </source>
</evidence>
<feature type="region of interest" description="Disordered" evidence="6">
    <location>
        <begin position="553"/>
        <end position="572"/>
    </location>
</feature>
<comment type="subcellular location">
    <subcellularLocation>
        <location evidence="1">Nucleus</location>
    </subcellularLocation>
</comment>
<comment type="caution">
    <text evidence="8">The sequence shown here is derived from an EMBL/GenBank/DDBJ whole genome shotgun (WGS) entry which is preliminary data.</text>
</comment>
<name>A0AAX6EHZ9_IRIPA</name>
<evidence type="ECO:0000256" key="5">
    <source>
        <dbReference type="ARBA" id="ARBA00023242"/>
    </source>
</evidence>
<dbReference type="GO" id="GO:0035312">
    <property type="term" value="F:5'-3' DNA exonuclease activity"/>
    <property type="evidence" value="ECO:0007669"/>
    <property type="project" value="TreeGrafter"/>
</dbReference>
<gene>
    <name evidence="8" type="ORF">M6B38_189655</name>
</gene>
<protein>
    <submittedName>
        <fullName evidence="8">5' exonuclease Apollo</fullName>
    </submittedName>
</protein>
<keyword evidence="8" id="KW-0269">Exonuclease</keyword>
<dbReference type="Proteomes" id="UP001140949">
    <property type="component" value="Unassembled WGS sequence"/>
</dbReference>
<keyword evidence="3" id="KW-0227">DNA damage</keyword>
<dbReference type="FunFam" id="3.40.50.12650:FF:000005">
    <property type="entry name" value="DNA repair metallo-beta-lactamase family protein"/>
    <property type="match status" value="1"/>
</dbReference>
<feature type="compositionally biased region" description="Low complexity" evidence="6">
    <location>
        <begin position="563"/>
        <end position="572"/>
    </location>
</feature>
<evidence type="ECO:0000256" key="3">
    <source>
        <dbReference type="ARBA" id="ARBA00022763"/>
    </source>
</evidence>
<keyword evidence="5" id="KW-0539">Nucleus</keyword>
<evidence type="ECO:0000256" key="2">
    <source>
        <dbReference type="ARBA" id="ARBA00010304"/>
    </source>
</evidence>
<reference evidence="8" key="2">
    <citation type="submission" date="2023-04" db="EMBL/GenBank/DDBJ databases">
        <authorList>
            <person name="Bruccoleri R.E."/>
            <person name="Oakeley E.J."/>
            <person name="Faust A.-M."/>
            <person name="Dessus-Babus S."/>
            <person name="Altorfer M."/>
            <person name="Burckhardt D."/>
            <person name="Oertli M."/>
            <person name="Naumann U."/>
            <person name="Petersen F."/>
            <person name="Wong J."/>
        </authorList>
    </citation>
    <scope>NUCLEOTIDE SEQUENCE</scope>
    <source>
        <strain evidence="8">GSM-AAB239-AS_SAM_17_03QT</strain>
        <tissue evidence="8">Leaf</tissue>
    </source>
</reference>
<organism evidence="8 9">
    <name type="scientific">Iris pallida</name>
    <name type="common">Sweet iris</name>
    <dbReference type="NCBI Taxonomy" id="29817"/>
    <lineage>
        <taxon>Eukaryota</taxon>
        <taxon>Viridiplantae</taxon>
        <taxon>Streptophyta</taxon>
        <taxon>Embryophyta</taxon>
        <taxon>Tracheophyta</taxon>
        <taxon>Spermatophyta</taxon>
        <taxon>Magnoliopsida</taxon>
        <taxon>Liliopsida</taxon>
        <taxon>Asparagales</taxon>
        <taxon>Iridaceae</taxon>
        <taxon>Iridoideae</taxon>
        <taxon>Irideae</taxon>
        <taxon>Iris</taxon>
    </lineage>
</organism>
<dbReference type="InterPro" id="IPR036866">
    <property type="entry name" value="RibonucZ/Hydroxyglut_hydro"/>
</dbReference>
<evidence type="ECO:0000256" key="4">
    <source>
        <dbReference type="ARBA" id="ARBA00023204"/>
    </source>
</evidence>
<dbReference type="InterPro" id="IPR011084">
    <property type="entry name" value="DRMBL"/>
</dbReference>
<dbReference type="GO" id="GO:0006303">
    <property type="term" value="P:double-strand break repair via nonhomologous end joining"/>
    <property type="evidence" value="ECO:0007669"/>
    <property type="project" value="TreeGrafter"/>
</dbReference>
<dbReference type="PANTHER" id="PTHR23240">
    <property type="entry name" value="DNA CROSS-LINK REPAIR PROTEIN PSO2/SNM1-RELATED"/>
    <property type="match status" value="1"/>
</dbReference>
<sequence>MPIEMPKGLPFSVDTWTSSSNRKRYHFLTHSHKDHLAGISSNSTFPIYATPITKTIALRIFPQLEESLFVEIGIGETVVIDDPDVPFSVTAFDANHCPGAAMFLFEGEFGNVLHTGDCRLTPDCLQCLPMKYITKTGRENLCHLDYLILDCTFGRCSLKIPSKQSAVQQVINCIWKYPSAPVVYLACDMLGQEEILVELSRTFGSKIYVDKTNNSECFHSLSLIAPEIISQDASSRFQVTEGFPRLNERASQKFAEARANLQAAPLFIRPSAQWYAGTDHLDLTQLKKPGLSEAVMDEFGVWHVCYSMHSSREELEWALQLLQPKWVISSTPPCRAMELDYVKNHCFKTHISSDDPLWKLLRVGPGKSITSSTSAGSNVVKNVSSTSVVAVSATSAESNRLLLKELPANDIDLKELPTNSMELKLDLSPQSSTRTITLFGRARLGLEDTDLLQEKNKSESTYENHSEEVSLQESTVIDQASVVQEGNIAELSVEKSVQKMSIHRDLSLESSAGLNYNELNVEKSVDKGYAIVDLDFENSVEKGNAMVELDVDKSVENDDAEGEGSSIESSRSFVAAKASESSEVLVLEEDTSCYGSSTKLNASLRNLYRSMNVPVPRPLPSLVELMGGSKRVKVGSESYYSSRLK</sequence>
<dbReference type="Gene3D" id="3.40.50.12650">
    <property type="match status" value="1"/>
</dbReference>
<dbReference type="Gene3D" id="3.60.15.10">
    <property type="entry name" value="Ribonuclease Z/Hydroxyacylglutathione hydrolase-like"/>
    <property type="match status" value="1"/>
</dbReference>
<dbReference type="EMBL" id="JANAVB010036419">
    <property type="protein sequence ID" value="KAJ6803732.1"/>
    <property type="molecule type" value="Genomic_DNA"/>
</dbReference>
<dbReference type="SUPFAM" id="SSF56281">
    <property type="entry name" value="Metallo-hydrolase/oxidoreductase"/>
    <property type="match status" value="1"/>
</dbReference>
<dbReference type="PANTHER" id="PTHR23240:SF31">
    <property type="entry name" value="DNA REPAIR METALLO-BETA-LACTAMASE FAMILY PROTEIN"/>
    <property type="match status" value="1"/>
</dbReference>
<dbReference type="AlphaFoldDB" id="A0AAX6EHZ9"/>